<organism evidence="1 2">
    <name type="scientific">Phyllosticta paracitricarpa</name>
    <dbReference type="NCBI Taxonomy" id="2016321"/>
    <lineage>
        <taxon>Eukaryota</taxon>
        <taxon>Fungi</taxon>
        <taxon>Dikarya</taxon>
        <taxon>Ascomycota</taxon>
        <taxon>Pezizomycotina</taxon>
        <taxon>Dothideomycetes</taxon>
        <taxon>Dothideomycetes incertae sedis</taxon>
        <taxon>Botryosphaeriales</taxon>
        <taxon>Phyllostictaceae</taxon>
        <taxon>Phyllosticta</taxon>
    </lineage>
</organism>
<protein>
    <recommendedName>
        <fullName evidence="3">Secreted protein</fullName>
    </recommendedName>
</protein>
<gene>
    <name evidence="1" type="ORF">JOL62DRAFT_243218</name>
</gene>
<evidence type="ECO:0000313" key="2">
    <source>
        <dbReference type="Proteomes" id="UP001367316"/>
    </source>
</evidence>
<dbReference type="EMBL" id="JBBPBF010000031">
    <property type="protein sequence ID" value="KAK7608059.1"/>
    <property type="molecule type" value="Genomic_DNA"/>
</dbReference>
<proteinExistence type="predicted"/>
<comment type="caution">
    <text evidence="1">The sequence shown here is derived from an EMBL/GenBank/DDBJ whole genome shotgun (WGS) entry which is preliminary data.</text>
</comment>
<keyword evidence="2" id="KW-1185">Reference proteome</keyword>
<accession>A0ABR1MYM4</accession>
<dbReference type="Proteomes" id="UP001367316">
    <property type="component" value="Unassembled WGS sequence"/>
</dbReference>
<evidence type="ECO:0000313" key="1">
    <source>
        <dbReference type="EMBL" id="KAK7608059.1"/>
    </source>
</evidence>
<reference evidence="1 2" key="1">
    <citation type="submission" date="2024-04" db="EMBL/GenBank/DDBJ databases">
        <title>Phyllosticta paracitricarpa is synonymous to the EU quarantine fungus P. citricarpa based on phylogenomic analyses.</title>
        <authorList>
            <consortium name="Lawrence Berkeley National Laboratory"/>
            <person name="Van ingen-buijs V.A."/>
            <person name="Van westerhoven A.C."/>
            <person name="Haridas S."/>
            <person name="Skiadas P."/>
            <person name="Martin F."/>
            <person name="Groenewald J.Z."/>
            <person name="Crous P.W."/>
            <person name="Seidl M.F."/>
        </authorList>
    </citation>
    <scope>NUCLEOTIDE SEQUENCE [LARGE SCALE GENOMIC DNA]</scope>
    <source>
        <strain evidence="1 2">CBS 141358</strain>
    </source>
</reference>
<evidence type="ECO:0008006" key="3">
    <source>
        <dbReference type="Google" id="ProtNLM"/>
    </source>
</evidence>
<name>A0ABR1MYM4_9PEZI</name>
<sequence>MLRMGLYGISDLSFWRFLFLFLLSFLSHSHFITHAVAAAGLLSRRRSIDRETRRLKLPTLCIQLPVCRRRRRRLRCQDCVSVLVSVRYRPCSLSTASRLAGADRSNHHIIPCHVTRIQPCWCVGPVSAVNISQPRADSWAQACEFDSRIFHWLGLIARLMRLRRCVWLALSFTSSSPVASSQLFYVHHSGHHHHRNQNHQRPSSADQRRNISAFTYPSADTI</sequence>